<dbReference type="Proteomes" id="UP000019754">
    <property type="component" value="Unassembled WGS sequence"/>
</dbReference>
<dbReference type="PANTHER" id="PTHR43108:SF6">
    <property type="entry name" value="N-SULPHOGLUCOSAMINE SULPHOHYDROLASE"/>
    <property type="match status" value="1"/>
</dbReference>
<dbReference type="STRING" id="1249481.D641_0102920"/>
<keyword evidence="4" id="KW-1185">Reference proteome</keyword>
<accession>A0A022KX54</accession>
<dbReference type="AlphaFoldDB" id="A0A022KX54"/>
<dbReference type="HOGENOM" id="CLU_006332_9_3_11"/>
<feature type="region of interest" description="Disordered" evidence="1">
    <location>
        <begin position="390"/>
        <end position="413"/>
    </location>
</feature>
<sequence>MRTFPQVLHDCGYRTALFGKWHLGEAPQNDPQGFDEWRIYHGQGEYNDPVMYGVDAHGARTEGTVPGYATDTVTDIALDFLDRSLAEHPEQPVCLLLHHKAPHRNWIPHPRHAELYPAGSIPEPDTLYDTHEGRSRAVRGVRMSVADDLLETDIKTTTPPQLLGEENREARLRRNYQLYMRDYLQTVQAVDDSTGRVLEALERHGIAEETIVVYTSDQGFFLGDHGWYDKRLMFDESLQMPMMVRWPARIRPGAVVDQLATNVDIAATILDATGLDPQQELPQQQGRSLLPLLDGRADDDLLAAWPDAMYYRYWEHEDPSHDAPAHYGIRTTTHKLIHYYGDGMGAPGSSDALREPEWEMYDLVADPAELHNIADDPAQAQVRAQLEKRLRTLQEQLGDRPYEGPDTPRPDWG</sequence>
<dbReference type="Pfam" id="PF16347">
    <property type="entry name" value="SGSH_C"/>
    <property type="match status" value="1"/>
</dbReference>
<name>A0A022KX54_9MICO</name>
<protein>
    <submittedName>
        <fullName evidence="3">Sulfatase</fullName>
    </submittedName>
</protein>
<dbReference type="InterPro" id="IPR017850">
    <property type="entry name" value="Alkaline_phosphatase_core_sf"/>
</dbReference>
<evidence type="ECO:0000313" key="3">
    <source>
        <dbReference type="EMBL" id="EYT50774.1"/>
    </source>
</evidence>
<comment type="caution">
    <text evidence="3">The sequence shown here is derived from an EMBL/GenBank/DDBJ whole genome shotgun (WGS) entry which is preliminary data.</text>
</comment>
<gene>
    <name evidence="3" type="ORF">D641_0102920</name>
</gene>
<proteinExistence type="predicted"/>
<dbReference type="Gene3D" id="3.40.720.10">
    <property type="entry name" value="Alkaline Phosphatase, subunit A"/>
    <property type="match status" value="1"/>
</dbReference>
<evidence type="ECO:0000256" key="1">
    <source>
        <dbReference type="SAM" id="MobiDB-lite"/>
    </source>
</evidence>
<reference evidence="3 4" key="1">
    <citation type="journal article" date="2013" name="Genome Announc.">
        <title>Draft genome sequence of an Actinobacterium, Brachybacterium muris strain UCD-AY4.</title>
        <authorList>
            <person name="Lo J.R."/>
            <person name="Lang J.M."/>
            <person name="Darling A.E."/>
            <person name="Eisen J.A."/>
            <person name="Coil D.A."/>
        </authorList>
    </citation>
    <scope>NUCLEOTIDE SEQUENCE [LARGE SCALE GENOMIC DNA]</scope>
    <source>
        <strain evidence="3 4">UCD-AY4</strain>
    </source>
</reference>
<evidence type="ECO:0000259" key="2">
    <source>
        <dbReference type="Pfam" id="PF16347"/>
    </source>
</evidence>
<dbReference type="InterPro" id="IPR032506">
    <property type="entry name" value="SGSH_C"/>
</dbReference>
<organism evidence="3 4">
    <name type="scientific">Brachybacterium muris UCD-AY4</name>
    <dbReference type="NCBI Taxonomy" id="1249481"/>
    <lineage>
        <taxon>Bacteria</taxon>
        <taxon>Bacillati</taxon>
        <taxon>Actinomycetota</taxon>
        <taxon>Actinomycetes</taxon>
        <taxon>Micrococcales</taxon>
        <taxon>Dermabacteraceae</taxon>
        <taxon>Brachybacterium</taxon>
    </lineage>
</organism>
<dbReference type="SUPFAM" id="SSF53649">
    <property type="entry name" value="Alkaline phosphatase-like"/>
    <property type="match status" value="1"/>
</dbReference>
<feature type="domain" description="N-sulphoglucosamine sulphohydrolase C-terminal" evidence="2">
    <location>
        <begin position="223"/>
        <end position="396"/>
    </location>
</feature>
<evidence type="ECO:0000313" key="4">
    <source>
        <dbReference type="Proteomes" id="UP000019754"/>
    </source>
</evidence>
<dbReference type="PANTHER" id="PTHR43108">
    <property type="entry name" value="N-ACETYLGLUCOSAMINE-6-SULFATASE FAMILY MEMBER"/>
    <property type="match status" value="1"/>
</dbReference>
<dbReference type="EMBL" id="AORC01000003">
    <property type="protein sequence ID" value="EYT50774.1"/>
    <property type="molecule type" value="Genomic_DNA"/>
</dbReference>